<dbReference type="Proteomes" id="UP000008672">
    <property type="component" value="Unassembled WGS sequence"/>
</dbReference>
<dbReference type="STRING" id="7897.ENSLACP00000000212"/>
<evidence type="ECO:0000313" key="1">
    <source>
        <dbReference type="Ensembl" id="ENSLACP00000000212.1"/>
    </source>
</evidence>
<dbReference type="RefSeq" id="XP_006014595.1">
    <property type="nucleotide sequence ID" value="XM_006014533.3"/>
</dbReference>
<evidence type="ECO:0000313" key="2">
    <source>
        <dbReference type="Proteomes" id="UP000008672"/>
    </source>
</evidence>
<reference evidence="1" key="2">
    <citation type="submission" date="2025-08" db="UniProtKB">
        <authorList>
            <consortium name="Ensembl"/>
        </authorList>
    </citation>
    <scope>IDENTIFICATION</scope>
</reference>
<dbReference type="FunCoup" id="H2ZS41">
    <property type="interactions" value="5"/>
</dbReference>
<protein>
    <submittedName>
        <fullName evidence="1">RAB15 effector protein</fullName>
    </submittedName>
</protein>
<name>H2ZS41_LATCH</name>
<keyword evidence="2" id="KW-1185">Reference proteome</keyword>
<proteinExistence type="predicted"/>
<dbReference type="Pfam" id="PF15208">
    <property type="entry name" value="Rab15_effector"/>
    <property type="match status" value="1"/>
</dbReference>
<dbReference type="eggNOG" id="ENOG502QQ95">
    <property type="taxonomic scope" value="Eukaryota"/>
</dbReference>
<sequence>MGQSVSQEAAVEDSKPDVICEVFAQAVVHTSLRLKEYLGFEDPQSKLRPSTDTLNEIFLMNFITFCMEKGVEELVATNKMTKQQSLLFGVDWIWTLFGPERNMRLQLAVQTLQMANESPEEGDHAELMCTKSKESALADQLYRNKSRFEKLLEFCSLVGPDCVGLFIVFGVPGKPREIRGILLDAVRKEKNLKIAAGEDVLRMFILNTETFVSTREMLENCLSKKNGLKSMGQAYVNFL</sequence>
<dbReference type="KEGG" id="lcm:102362484"/>
<reference evidence="2" key="1">
    <citation type="submission" date="2011-08" db="EMBL/GenBank/DDBJ databases">
        <title>The draft genome of Latimeria chalumnae.</title>
        <authorList>
            <person name="Di Palma F."/>
            <person name="Alfoldi J."/>
            <person name="Johnson J."/>
            <person name="Berlin A."/>
            <person name="Gnerre S."/>
            <person name="Jaffe D."/>
            <person name="MacCallum I."/>
            <person name="Young S."/>
            <person name="Walker B.J."/>
            <person name="Lander E."/>
            <person name="Lindblad-Toh K."/>
        </authorList>
    </citation>
    <scope>NUCLEOTIDE SEQUENCE [LARGE SCALE GENOMIC DNA]</scope>
    <source>
        <strain evidence="2">Wild caught</strain>
    </source>
</reference>
<dbReference type="HOGENOM" id="CLU_103399_0_0_1"/>
<dbReference type="GeneID" id="102362484"/>
<dbReference type="InterPro" id="IPR027985">
    <property type="entry name" value="Rab15_effector"/>
</dbReference>
<dbReference type="CTD" id="387849"/>
<dbReference type="GO" id="GO:0001881">
    <property type="term" value="P:receptor recycling"/>
    <property type="evidence" value="ECO:0007669"/>
    <property type="project" value="InterPro"/>
</dbReference>
<dbReference type="OMA" id="WGADKQI"/>
<dbReference type="EMBL" id="AFYH01284116">
    <property type="status" value="NOT_ANNOTATED_CDS"/>
    <property type="molecule type" value="Genomic_DNA"/>
</dbReference>
<dbReference type="PANTHER" id="PTHR36682:SF1">
    <property type="entry name" value="RAB15 EFFECTOR PROTEIN"/>
    <property type="match status" value="1"/>
</dbReference>
<dbReference type="InParanoid" id="H2ZS41"/>
<dbReference type="AlphaFoldDB" id="H2ZS41"/>
<dbReference type="Ensembl" id="ENSLACT00000000214.1">
    <property type="protein sequence ID" value="ENSLACP00000000212.1"/>
    <property type="gene ID" value="ENSLACG00000000192.1"/>
</dbReference>
<reference evidence="1" key="3">
    <citation type="submission" date="2025-09" db="UniProtKB">
        <authorList>
            <consortium name="Ensembl"/>
        </authorList>
    </citation>
    <scope>IDENTIFICATION</scope>
</reference>
<dbReference type="PANTHER" id="PTHR36682">
    <property type="entry name" value="RAB15 EFFECTOR PROTEIN"/>
    <property type="match status" value="1"/>
</dbReference>
<organism evidence="1 2">
    <name type="scientific">Latimeria chalumnae</name>
    <name type="common">Coelacanth</name>
    <dbReference type="NCBI Taxonomy" id="7897"/>
    <lineage>
        <taxon>Eukaryota</taxon>
        <taxon>Metazoa</taxon>
        <taxon>Chordata</taxon>
        <taxon>Craniata</taxon>
        <taxon>Vertebrata</taxon>
        <taxon>Euteleostomi</taxon>
        <taxon>Coelacanthiformes</taxon>
        <taxon>Coelacanthidae</taxon>
        <taxon>Latimeria</taxon>
    </lineage>
</organism>
<dbReference type="GeneTree" id="ENSGT00390000005178"/>
<dbReference type="OrthoDB" id="8519068at2759"/>
<accession>H2ZS41</accession>
<gene>
    <name evidence="1" type="primary">REP15</name>
</gene>